<dbReference type="Proteomes" id="UP001596302">
    <property type="component" value="Unassembled WGS sequence"/>
</dbReference>
<protein>
    <submittedName>
        <fullName evidence="1">Uncharacterized protein</fullName>
    </submittedName>
</protein>
<gene>
    <name evidence="1" type="ORF">ACFQE5_12230</name>
</gene>
<comment type="caution">
    <text evidence="1">The sequence shown here is derived from an EMBL/GenBank/DDBJ whole genome shotgun (WGS) entry which is preliminary data.</text>
</comment>
<reference evidence="2" key="1">
    <citation type="journal article" date="2019" name="Int. J. Syst. Evol. Microbiol.">
        <title>The Global Catalogue of Microorganisms (GCM) 10K type strain sequencing project: providing services to taxonomists for standard genome sequencing and annotation.</title>
        <authorList>
            <consortium name="The Broad Institute Genomics Platform"/>
            <consortium name="The Broad Institute Genome Sequencing Center for Infectious Disease"/>
            <person name="Wu L."/>
            <person name="Ma J."/>
        </authorList>
    </citation>
    <scope>NUCLEOTIDE SEQUENCE [LARGE SCALE GENOMIC DNA]</scope>
    <source>
        <strain evidence="2">CCM 8391</strain>
    </source>
</reference>
<keyword evidence="2" id="KW-1185">Reference proteome</keyword>
<dbReference type="EMBL" id="JBHSQW010000025">
    <property type="protein sequence ID" value="MFC5994978.1"/>
    <property type="molecule type" value="Genomic_DNA"/>
</dbReference>
<organism evidence="1 2">
    <name type="scientific">Pseudonocardia hispaniensis</name>
    <dbReference type="NCBI Taxonomy" id="904933"/>
    <lineage>
        <taxon>Bacteria</taxon>
        <taxon>Bacillati</taxon>
        <taxon>Actinomycetota</taxon>
        <taxon>Actinomycetes</taxon>
        <taxon>Pseudonocardiales</taxon>
        <taxon>Pseudonocardiaceae</taxon>
        <taxon>Pseudonocardia</taxon>
    </lineage>
</organism>
<name>A0ABW1J2F0_9PSEU</name>
<dbReference type="RefSeq" id="WP_379584991.1">
    <property type="nucleotide sequence ID" value="NZ_JBHSQW010000025.1"/>
</dbReference>
<proteinExistence type="predicted"/>
<sequence length="92" mass="9651">MGEERSGQGESVDLYLRRRAYESLYAVLCADHGSDGAGRARDVARAVLDEAGIEGLAGVSVELSLKLAAALERIAADQGLAAADLAEIWFGD</sequence>
<evidence type="ECO:0000313" key="1">
    <source>
        <dbReference type="EMBL" id="MFC5994978.1"/>
    </source>
</evidence>
<accession>A0ABW1J2F0</accession>
<evidence type="ECO:0000313" key="2">
    <source>
        <dbReference type="Proteomes" id="UP001596302"/>
    </source>
</evidence>